<keyword evidence="8" id="KW-1185">Reference proteome</keyword>
<name>A0A8B7BSB2_PHODC</name>
<dbReference type="GO" id="GO:0020037">
    <property type="term" value="F:heme binding"/>
    <property type="evidence" value="ECO:0007669"/>
    <property type="project" value="InterPro"/>
</dbReference>
<evidence type="ECO:0000256" key="6">
    <source>
        <dbReference type="RuleBase" id="RU000461"/>
    </source>
</evidence>
<dbReference type="InterPro" id="IPR002401">
    <property type="entry name" value="Cyt_P450_E_grp-I"/>
</dbReference>
<keyword evidence="4 5" id="KW-0408">Iron</keyword>
<dbReference type="InterPro" id="IPR036396">
    <property type="entry name" value="Cyt_P450_sf"/>
</dbReference>
<feature type="transmembrane region" description="Helical" evidence="7">
    <location>
        <begin position="14"/>
        <end position="36"/>
    </location>
</feature>
<evidence type="ECO:0000313" key="9">
    <source>
        <dbReference type="RefSeq" id="XP_008784226.1"/>
    </source>
</evidence>
<dbReference type="PRINTS" id="PR00385">
    <property type="entry name" value="P450"/>
</dbReference>
<comment type="similarity">
    <text evidence="1 6">Belongs to the cytochrome P450 family.</text>
</comment>
<comment type="cofactor">
    <cofactor evidence="5">
        <name>heme</name>
        <dbReference type="ChEBI" id="CHEBI:30413"/>
    </cofactor>
</comment>
<reference evidence="9" key="2">
    <citation type="submission" date="2025-08" db="UniProtKB">
        <authorList>
            <consortium name="RefSeq"/>
        </authorList>
    </citation>
    <scope>IDENTIFICATION</scope>
    <source>
        <tissue evidence="9">Young leaves</tissue>
    </source>
</reference>
<evidence type="ECO:0000256" key="1">
    <source>
        <dbReference type="ARBA" id="ARBA00010617"/>
    </source>
</evidence>
<keyword evidence="7" id="KW-0812">Transmembrane</keyword>
<proteinExistence type="inferred from homology"/>
<dbReference type="InterPro" id="IPR001128">
    <property type="entry name" value="Cyt_P450"/>
</dbReference>
<keyword evidence="3 6" id="KW-0560">Oxidoreductase</keyword>
<dbReference type="Gene3D" id="1.10.630.10">
    <property type="entry name" value="Cytochrome P450"/>
    <property type="match status" value="1"/>
</dbReference>
<dbReference type="KEGG" id="pda:103703220"/>
<evidence type="ECO:0000256" key="2">
    <source>
        <dbReference type="ARBA" id="ARBA00022723"/>
    </source>
</evidence>
<keyword evidence="7" id="KW-0472">Membrane</keyword>
<keyword evidence="6" id="KW-0503">Monooxygenase</keyword>
<dbReference type="GeneID" id="103703220"/>
<evidence type="ECO:0000256" key="4">
    <source>
        <dbReference type="ARBA" id="ARBA00023004"/>
    </source>
</evidence>
<keyword evidence="5 6" id="KW-0349">Heme</keyword>
<keyword evidence="7" id="KW-1133">Transmembrane helix</keyword>
<dbReference type="CDD" id="cd11064">
    <property type="entry name" value="CYP86A"/>
    <property type="match status" value="1"/>
</dbReference>
<feature type="binding site" description="axial binding residue" evidence="5">
    <location>
        <position position="449"/>
    </location>
    <ligand>
        <name>heme</name>
        <dbReference type="ChEBI" id="CHEBI:30413"/>
    </ligand>
    <ligandPart>
        <name>Fe</name>
        <dbReference type="ChEBI" id="CHEBI:18248"/>
    </ligandPart>
</feature>
<dbReference type="PANTHER" id="PTHR24296">
    <property type="entry name" value="CYTOCHROME P450"/>
    <property type="match status" value="1"/>
</dbReference>
<keyword evidence="2 5" id="KW-0479">Metal-binding</keyword>
<sequence length="514" mass="57906">MATELSLLSCLRDYLSFLFFSFTTIFLLLSLLLLLLRSRPWCNCHVCRAYLSSSWTTEFENLCDWFTHLLRESPTGTMDIHVLGNTITTNPNNVEYMLRTRFDNFPKGKPFSSLLGDFLGRGIFNVDGESWQFQRKMASLELGSVSARSYAFHIVSSEVRRRLLPLFATVSERSIAADSVIDLQDVFRRFTFDNICRISFGLDPGCLEGSLPASEFAEAFDTASRLSAGRATTVAPAVWKLKRLLNVGSERELKRAIRMVSALADEVIRRRRKLGFASNLDLLSRFMGSVDDDRYLRDIVISFLLAGRDTVASGLTSFFLILSKHPAVTAAIRDEIADVMSGSGDDEEASLKQLKEMHYVHAAMYESMRLYPPVQFDSKFCVEDAVLPDGTFVRKGARVTYHPYAMGRMEDIWGPDCEEFKPERWLHNRKFVPASPFKYPVFHAGPRVCLGKEMALMEMKTVIVSVVRSFDVQVLDGGRPPRFAPGLTASIRGGLSARVRRRSSGEKRPGHGTC</sequence>
<reference evidence="8" key="1">
    <citation type="journal article" date="2019" name="Nat. Commun.">
        <title>Genome-wide association mapping of date palm fruit traits.</title>
        <authorList>
            <person name="Hazzouri K.M."/>
            <person name="Gros-Balthazard M."/>
            <person name="Flowers J.M."/>
            <person name="Copetti D."/>
            <person name="Lemansour A."/>
            <person name="Lebrun M."/>
            <person name="Masmoudi K."/>
            <person name="Ferrand S."/>
            <person name="Dhar M.I."/>
            <person name="Fresquez Z.A."/>
            <person name="Rosas U."/>
            <person name="Zhang J."/>
            <person name="Talag J."/>
            <person name="Lee S."/>
            <person name="Kudrna D."/>
            <person name="Powell R.F."/>
            <person name="Leitch I.J."/>
            <person name="Krueger R.R."/>
            <person name="Wing R.A."/>
            <person name="Amiri K.M.A."/>
            <person name="Purugganan M.D."/>
        </authorList>
    </citation>
    <scope>NUCLEOTIDE SEQUENCE [LARGE SCALE GENOMIC DNA]</scope>
    <source>
        <strain evidence="8">cv. Khalas</strain>
    </source>
</reference>
<dbReference type="Proteomes" id="UP000228380">
    <property type="component" value="Chromosome 10"/>
</dbReference>
<gene>
    <name evidence="9" type="primary">LOC103703220</name>
</gene>
<dbReference type="Pfam" id="PF00067">
    <property type="entry name" value="p450"/>
    <property type="match status" value="1"/>
</dbReference>
<protein>
    <submittedName>
        <fullName evidence="9">Cytochrome P450 94C1-like</fullName>
    </submittedName>
</protein>
<dbReference type="PROSITE" id="PS00086">
    <property type="entry name" value="CYTOCHROME_P450"/>
    <property type="match status" value="1"/>
</dbReference>
<dbReference type="RefSeq" id="XP_008784226.1">
    <property type="nucleotide sequence ID" value="XM_008786004.4"/>
</dbReference>
<accession>A0A8B7BSB2</accession>
<dbReference type="GO" id="GO:0016705">
    <property type="term" value="F:oxidoreductase activity, acting on paired donors, with incorporation or reduction of molecular oxygen"/>
    <property type="evidence" value="ECO:0007669"/>
    <property type="project" value="InterPro"/>
</dbReference>
<evidence type="ECO:0000256" key="5">
    <source>
        <dbReference type="PIRSR" id="PIRSR602401-1"/>
    </source>
</evidence>
<dbReference type="SUPFAM" id="SSF48264">
    <property type="entry name" value="Cytochrome P450"/>
    <property type="match status" value="1"/>
</dbReference>
<evidence type="ECO:0000313" key="8">
    <source>
        <dbReference type="Proteomes" id="UP000228380"/>
    </source>
</evidence>
<dbReference type="GO" id="GO:0004497">
    <property type="term" value="F:monooxygenase activity"/>
    <property type="evidence" value="ECO:0007669"/>
    <property type="project" value="UniProtKB-KW"/>
</dbReference>
<dbReference type="InterPro" id="IPR017972">
    <property type="entry name" value="Cyt_P450_CS"/>
</dbReference>
<dbReference type="AlphaFoldDB" id="A0A8B7BSB2"/>
<dbReference type="GO" id="GO:0005506">
    <property type="term" value="F:iron ion binding"/>
    <property type="evidence" value="ECO:0007669"/>
    <property type="project" value="InterPro"/>
</dbReference>
<dbReference type="OrthoDB" id="1470350at2759"/>
<evidence type="ECO:0000256" key="3">
    <source>
        <dbReference type="ARBA" id="ARBA00023002"/>
    </source>
</evidence>
<evidence type="ECO:0000256" key="7">
    <source>
        <dbReference type="SAM" id="Phobius"/>
    </source>
</evidence>
<dbReference type="GO" id="GO:0006629">
    <property type="term" value="P:lipid metabolic process"/>
    <property type="evidence" value="ECO:0007669"/>
    <property type="project" value="UniProtKB-ARBA"/>
</dbReference>
<organism evidence="8 9">
    <name type="scientific">Phoenix dactylifera</name>
    <name type="common">Date palm</name>
    <dbReference type="NCBI Taxonomy" id="42345"/>
    <lineage>
        <taxon>Eukaryota</taxon>
        <taxon>Viridiplantae</taxon>
        <taxon>Streptophyta</taxon>
        <taxon>Embryophyta</taxon>
        <taxon>Tracheophyta</taxon>
        <taxon>Spermatophyta</taxon>
        <taxon>Magnoliopsida</taxon>
        <taxon>Liliopsida</taxon>
        <taxon>Arecaceae</taxon>
        <taxon>Coryphoideae</taxon>
        <taxon>Phoeniceae</taxon>
        <taxon>Phoenix</taxon>
    </lineage>
</organism>
<dbReference type="PRINTS" id="PR00463">
    <property type="entry name" value="EP450I"/>
</dbReference>